<evidence type="ECO:0000313" key="3">
    <source>
        <dbReference type="EMBL" id="CAM75831.1"/>
    </source>
</evidence>
<gene>
    <name evidence="3" type="ORF">MGR_0447</name>
</gene>
<evidence type="ECO:0000259" key="2">
    <source>
        <dbReference type="Pfam" id="PF09976"/>
    </source>
</evidence>
<proteinExistence type="predicted"/>
<sequence>MTSSKDDAATDLLIREVDDDLRQENLEKAWKKYGGLFIGGAVAIVLAVAGAQAWQTWRHGQNLQASLRFTEASQMLDKGDKAKGTEALQALVASGPSGYKLLSELKLAQVKLADGDAAAAAALYDRIAADGGVDDIYRDMAVLKSAYIKLETGDIALVEKSVAPLAVESGAWRHSAREILALLALKAGDNAKAMDLLRKVADDVAAPAGIRGRAAELLAALESAAKG</sequence>
<dbReference type="Pfam" id="PF09976">
    <property type="entry name" value="TPR_21"/>
    <property type="match status" value="1"/>
</dbReference>
<feature type="domain" description="Ancillary SecYEG translocon subunit/Cell division coordinator CpoB TPR" evidence="2">
    <location>
        <begin position="30"/>
        <end position="160"/>
    </location>
</feature>
<protein>
    <recommendedName>
        <fullName evidence="2">Ancillary SecYEG translocon subunit/Cell division coordinator CpoB TPR domain-containing protein</fullName>
    </recommendedName>
</protein>
<feature type="transmembrane region" description="Helical" evidence="1">
    <location>
        <begin position="33"/>
        <end position="54"/>
    </location>
</feature>
<dbReference type="RefSeq" id="WP_106002135.1">
    <property type="nucleotide sequence ID" value="NZ_CP027527.1"/>
</dbReference>
<dbReference type="AlphaFoldDB" id="A4TYX4"/>
<organism evidence="3">
    <name type="scientific">Magnetospirillum gryphiswaldense</name>
    <dbReference type="NCBI Taxonomy" id="55518"/>
    <lineage>
        <taxon>Bacteria</taxon>
        <taxon>Pseudomonadati</taxon>
        <taxon>Pseudomonadota</taxon>
        <taxon>Alphaproteobacteria</taxon>
        <taxon>Rhodospirillales</taxon>
        <taxon>Rhodospirillaceae</taxon>
        <taxon>Magnetospirillum</taxon>
    </lineage>
</organism>
<keyword evidence="1" id="KW-1133">Transmembrane helix</keyword>
<reference evidence="3" key="1">
    <citation type="journal article" date="2007" name="J. Bacteriol.">
        <title>Comparative genome analysis of four magnetotactic bacteria reveals a complex set of group-specific genes implicated in magnetosome biomineralization and function.</title>
        <authorList>
            <person name="Richter M."/>
            <person name="Kube M."/>
            <person name="Bazylinski D.A."/>
            <person name="Lombardot T."/>
            <person name="Gloeckner F.O."/>
            <person name="Reinhardt R."/>
            <person name="Schueler D."/>
        </authorList>
    </citation>
    <scope>NUCLEOTIDE SEQUENCE</scope>
    <source>
        <strain evidence="3">MSR-1</strain>
    </source>
</reference>
<dbReference type="EMBL" id="CU459003">
    <property type="protein sequence ID" value="CAM75831.1"/>
    <property type="molecule type" value="Genomic_DNA"/>
</dbReference>
<evidence type="ECO:0000256" key="1">
    <source>
        <dbReference type="SAM" id="Phobius"/>
    </source>
</evidence>
<dbReference type="InterPro" id="IPR018704">
    <property type="entry name" value="SecYEG/CpoB_TPR"/>
</dbReference>
<accession>A4TYX4</accession>
<keyword evidence="1" id="KW-0812">Transmembrane</keyword>
<name>A4TYX4_9PROT</name>
<keyword evidence="1" id="KW-0472">Membrane</keyword>